<feature type="domain" description="DUF374" evidence="2">
    <location>
        <begin position="63"/>
        <end position="113"/>
    </location>
</feature>
<feature type="transmembrane region" description="Helical" evidence="1">
    <location>
        <begin position="7"/>
        <end position="27"/>
    </location>
</feature>
<dbReference type="Pfam" id="PF04028">
    <property type="entry name" value="DUF374"/>
    <property type="match status" value="1"/>
</dbReference>
<sequence length="123" mass="14670">MKWMEKLLYRIIGFITWFLVLSVFGTYKVLMFGREIEENFMRENPGKGVLLASWHRGLFFFCYFYRNLKYIVMLSASKDADLFARAIKLFGWIPVRGSSSRRGSEALHEMQDFFEKVLHFMKS</sequence>
<reference evidence="3 4" key="1">
    <citation type="submission" date="2024-09" db="EMBL/GenBank/DDBJ databases">
        <title>Laminarin stimulates single cell rates of sulfate reduction while oxygen inhibits transcriptomic activity in coastal marine sediment.</title>
        <authorList>
            <person name="Lindsay M."/>
            <person name="Orcutt B."/>
            <person name="Emerson D."/>
            <person name="Stepanauskas R."/>
            <person name="D'Angelo T."/>
        </authorList>
    </citation>
    <scope>NUCLEOTIDE SEQUENCE [LARGE SCALE GENOMIC DNA]</scope>
    <source>
        <strain evidence="3">SAG AM-311-K15</strain>
    </source>
</reference>
<evidence type="ECO:0000313" key="3">
    <source>
        <dbReference type="EMBL" id="MFC1852003.1"/>
    </source>
</evidence>
<gene>
    <name evidence="3" type="ORF">ACFL27_17560</name>
</gene>
<name>A0ABV6Z0P6_UNCC1</name>
<comment type="caution">
    <text evidence="3">The sequence shown here is derived from an EMBL/GenBank/DDBJ whole genome shotgun (WGS) entry which is preliminary data.</text>
</comment>
<keyword evidence="4" id="KW-1185">Reference proteome</keyword>
<evidence type="ECO:0000256" key="1">
    <source>
        <dbReference type="SAM" id="Phobius"/>
    </source>
</evidence>
<dbReference type="EMBL" id="JBHPBY010000252">
    <property type="protein sequence ID" value="MFC1852003.1"/>
    <property type="molecule type" value="Genomic_DNA"/>
</dbReference>
<feature type="non-terminal residue" evidence="3">
    <location>
        <position position="123"/>
    </location>
</feature>
<proteinExistence type="predicted"/>
<keyword evidence="1" id="KW-0472">Membrane</keyword>
<dbReference type="Proteomes" id="UP001594351">
    <property type="component" value="Unassembled WGS sequence"/>
</dbReference>
<organism evidence="3 4">
    <name type="scientific">candidate division CSSED10-310 bacterium</name>
    <dbReference type="NCBI Taxonomy" id="2855610"/>
    <lineage>
        <taxon>Bacteria</taxon>
        <taxon>Bacteria division CSSED10-310</taxon>
    </lineage>
</organism>
<keyword evidence="1" id="KW-1133">Transmembrane helix</keyword>
<evidence type="ECO:0000259" key="2">
    <source>
        <dbReference type="Pfam" id="PF04028"/>
    </source>
</evidence>
<keyword evidence="1" id="KW-0812">Transmembrane</keyword>
<accession>A0ABV6Z0P6</accession>
<protein>
    <submittedName>
        <fullName evidence="3">DUF374 domain-containing protein</fullName>
    </submittedName>
</protein>
<evidence type="ECO:0000313" key="4">
    <source>
        <dbReference type="Proteomes" id="UP001594351"/>
    </source>
</evidence>
<dbReference type="InterPro" id="IPR007172">
    <property type="entry name" value="DUF374"/>
</dbReference>